<organism evidence="2 3">
    <name type="scientific">Flavobacterium ichthyis</name>
    <dbReference type="NCBI Taxonomy" id="2698827"/>
    <lineage>
        <taxon>Bacteria</taxon>
        <taxon>Pseudomonadati</taxon>
        <taxon>Bacteroidota</taxon>
        <taxon>Flavobacteriia</taxon>
        <taxon>Flavobacteriales</taxon>
        <taxon>Flavobacteriaceae</taxon>
        <taxon>Flavobacterium</taxon>
    </lineage>
</organism>
<dbReference type="RefSeq" id="WP_166536699.1">
    <property type="nucleotide sequence ID" value="NZ_JAABLM010000006.1"/>
</dbReference>
<dbReference type="Pfam" id="PF14289">
    <property type="entry name" value="DUF4369"/>
    <property type="match status" value="1"/>
</dbReference>
<gene>
    <name evidence="2" type="ORF">GV828_06625</name>
</gene>
<evidence type="ECO:0000313" key="3">
    <source>
        <dbReference type="Proteomes" id="UP000798602"/>
    </source>
</evidence>
<dbReference type="EMBL" id="JAABLM010000006">
    <property type="protein sequence ID" value="NBL64873.1"/>
    <property type="molecule type" value="Genomic_DNA"/>
</dbReference>
<evidence type="ECO:0000313" key="2">
    <source>
        <dbReference type="EMBL" id="NBL64873.1"/>
    </source>
</evidence>
<dbReference type="PROSITE" id="PS51257">
    <property type="entry name" value="PROKAR_LIPOPROTEIN"/>
    <property type="match status" value="1"/>
</dbReference>
<sequence length="236" mass="27085">MKKILTVVVALALLSCSGEKEKQGNLDFSGKIQGLKQGKLYIQQIKDTAFVVIDSVIFNGDENFQTNFQIDEPQMLYLFLDRGETNSIDNNLMFFAEPGKMTLNTKLASFFASAKFTGSENQKLYEDYQKMMSRFKNSQLELTEKKLRAFQFNRQAPSDLDQKNNDLVKRKYLFAINFAINNKQHEIAPYVALSEIYDANIKYLDTINNSLTPKVAKSKYGKMLSDFIAERKKSEQ</sequence>
<keyword evidence="3" id="KW-1185">Reference proteome</keyword>
<accession>A0ABW9ZDM1</accession>
<dbReference type="Proteomes" id="UP000798602">
    <property type="component" value="Unassembled WGS sequence"/>
</dbReference>
<name>A0ABW9ZDM1_9FLAO</name>
<reference evidence="3" key="1">
    <citation type="submission" date="2020-01" db="EMBL/GenBank/DDBJ databases">
        <title>Sphingomonas sp. strain CSW-10.</title>
        <authorList>
            <person name="Chen W.-M."/>
        </authorList>
    </citation>
    <scope>NUCLEOTIDE SEQUENCE [LARGE SCALE GENOMIC DNA]</scope>
    <source>
        <strain evidence="3">NST-5</strain>
    </source>
</reference>
<comment type="caution">
    <text evidence="2">The sequence shown here is derived from an EMBL/GenBank/DDBJ whole genome shotgun (WGS) entry which is preliminary data.</text>
</comment>
<dbReference type="InterPro" id="IPR025380">
    <property type="entry name" value="DUF4369"/>
</dbReference>
<proteinExistence type="predicted"/>
<evidence type="ECO:0000259" key="1">
    <source>
        <dbReference type="Pfam" id="PF14289"/>
    </source>
</evidence>
<feature type="domain" description="DUF4369" evidence="1">
    <location>
        <begin position="29"/>
        <end position="125"/>
    </location>
</feature>
<protein>
    <submittedName>
        <fullName evidence="2">DUF4369 domain-containing protein</fullName>
    </submittedName>
</protein>